<feature type="coiled-coil region" evidence="1">
    <location>
        <begin position="166"/>
        <end position="455"/>
    </location>
</feature>
<evidence type="ECO:0000313" key="4">
    <source>
        <dbReference type="EMBL" id="CCI49282.1"/>
    </source>
</evidence>
<accession>A0A024GSE1</accession>
<dbReference type="InterPro" id="IPR036859">
    <property type="entry name" value="CAP-Gly_dom_sf"/>
</dbReference>
<keyword evidence="5" id="KW-1185">Reference proteome</keyword>
<comment type="caution">
    <text evidence="4">The sequence shown here is derived from an EMBL/GenBank/DDBJ whole genome shotgun (WGS) entry which is preliminary data.</text>
</comment>
<dbReference type="Proteomes" id="UP000053237">
    <property type="component" value="Unassembled WGS sequence"/>
</dbReference>
<evidence type="ECO:0000313" key="5">
    <source>
        <dbReference type="Proteomes" id="UP000053237"/>
    </source>
</evidence>
<proteinExistence type="predicted"/>
<dbReference type="PANTHER" id="PTHR18916">
    <property type="entry name" value="DYNACTIN 1-RELATED MICROTUBULE-BINDING"/>
    <property type="match status" value="1"/>
</dbReference>
<feature type="region of interest" description="Disordered" evidence="2">
    <location>
        <begin position="99"/>
        <end position="137"/>
    </location>
</feature>
<dbReference type="InParanoid" id="A0A024GSE1"/>
<dbReference type="Gene3D" id="2.30.30.190">
    <property type="entry name" value="CAP Gly-rich-like domain"/>
    <property type="match status" value="1"/>
</dbReference>
<dbReference type="SMART" id="SM01052">
    <property type="entry name" value="CAP_GLY"/>
    <property type="match status" value="1"/>
</dbReference>
<feature type="coiled-coil region" evidence="1">
    <location>
        <begin position="934"/>
        <end position="1021"/>
    </location>
</feature>
<feature type="compositionally biased region" description="Low complexity" evidence="2">
    <location>
        <begin position="108"/>
        <end position="122"/>
    </location>
</feature>
<dbReference type="GO" id="GO:0005819">
    <property type="term" value="C:spindle"/>
    <property type="evidence" value="ECO:0007669"/>
    <property type="project" value="UniProtKB-SubCell"/>
</dbReference>
<protein>
    <recommendedName>
        <fullName evidence="3">CAP-Gly domain-containing protein</fullName>
    </recommendedName>
</protein>
<dbReference type="InterPro" id="IPR000938">
    <property type="entry name" value="CAP-Gly_domain"/>
</dbReference>
<sequence length="1229" mass="139132">MESIEIENYVSVIGGRCGVVRFIGETDFAQGEWFGIELDTPDGKNNGELNGRTYFVCPPNHGVFVRRAQIKSVLSKDFNSRQSSLDIRSNLATASSRLQKLRERRESSISSSSAGSVSIHSSPRIPSQIPLSRSSVNAPNEIVQKSHATEEGVAGSTSQEQEFIRKEHQNVRLKELEETIVQMREQNEKTIQDLQQTHENTLETLQSEREEQSAKIQRMEAEIIQQKARIVQFSIEEQEKAEEIAQTMAKSNASNRKVESLEKNITELNEVIELMTLEKETLEMDKEIAEERIDECLTEIEALKVASSFGTDRAELSASASILDDSTVQEMAEENKKLRAAIKALHERTSCEKNELSKQLRHLQKEVTELVVYKEQVNGMREKQVKSELEIEELKELLDVANAYEGMVEQLTEKNLSLGDKVSELEATVNSLEALRELEEEMEHQHCEYEAELRNEIDSQRIVITELKQSITNQEISLQDRDRSIQCFREALMKTRAQVTDLKTQLWTEVDQKESLMGTTHHALNQTMTLRNLSASARQYELQANNHRIIAVGLQSENAFYKSILPETILTERDWRILHARLFLERVYEKTNLLLKNVRRDLDSSIVENGPSEDALNSEITFKRLPIQLTLAKQLCDVTFTAKEYIFLFDCRQVTSEQFDQIVDVSSTGNCLQLESSLDAALPAYTEGNFFISPHSNGPTLSERLIVSLSEWMNHSRVENVQEFTGIVKLRARKHACTLSISTTTLASTLALINCGNFTSNDTQNDAPGQTEESLEDASQPEAIVYSYQQIKTLKSLAQQLSRRVELDLISSEEDLDGFLVDHCDDLDALEAYSGQIIATWTMLQGKLTPEAFSDGLTGELADFFKTSFNPMLESSKERLASLVKSVCRGAFLDAFALKPDSIEPTMTRFSHWETRAQEIRQLLTESVGLRSTVEELTNALHAANTRMRELDTLNSHLRVVNQKLESDILRLTEKNTALNGKNTLLSSKVTETQNQSDLALADSQKEKLALESLIKDMQKQFERLKDGGRMITPKSKFSAVGDAEMESFIATVRHLRSEVRTAKTQLARERLSRLDPFAPVSKKKNKSDDESIQLLKKIESLNRDVWVDASCPRLVKLNDTQAPSNQLMAEQVTVRQNQNKIEQLRCQAAKLARDRNENPQIVRAIECAEIAFGYQPGQVERPAVFVGRLMITTKSRTDANVPEKLPQGALQVHLNHGEYKRFVQLLVR</sequence>
<dbReference type="EMBL" id="CAIX01000286">
    <property type="protein sequence ID" value="CCI49282.1"/>
    <property type="molecule type" value="Genomic_DNA"/>
</dbReference>
<dbReference type="STRING" id="65357.A0A024GSE1"/>
<feature type="domain" description="CAP-Gly" evidence="3">
    <location>
        <begin position="24"/>
        <end position="66"/>
    </location>
</feature>
<reference evidence="4 5" key="1">
    <citation type="submission" date="2012-05" db="EMBL/GenBank/DDBJ databases">
        <title>Recombination and specialization in a pathogen metapopulation.</title>
        <authorList>
            <person name="Gardiner A."/>
            <person name="Kemen E."/>
            <person name="Schultz-Larsen T."/>
            <person name="MacLean D."/>
            <person name="Van Oosterhout C."/>
            <person name="Jones J.D.G."/>
        </authorList>
    </citation>
    <scope>NUCLEOTIDE SEQUENCE [LARGE SCALE GENOMIC DNA]</scope>
    <source>
        <strain evidence="4 5">Ac Nc2</strain>
    </source>
</reference>
<name>A0A024GSE1_9STRA</name>
<keyword evidence="1" id="KW-0175">Coiled coil</keyword>
<dbReference type="AlphaFoldDB" id="A0A024GSE1"/>
<dbReference type="OrthoDB" id="10249065at2759"/>
<evidence type="ECO:0000256" key="1">
    <source>
        <dbReference type="SAM" id="Coils"/>
    </source>
</evidence>
<dbReference type="PROSITE" id="PS50245">
    <property type="entry name" value="CAP_GLY_2"/>
    <property type="match status" value="1"/>
</dbReference>
<gene>
    <name evidence="4" type="ORF">BN9_105810</name>
</gene>
<dbReference type="SUPFAM" id="SSF74924">
    <property type="entry name" value="Cap-Gly domain"/>
    <property type="match status" value="1"/>
</dbReference>
<dbReference type="Pfam" id="PF01302">
    <property type="entry name" value="CAP_GLY"/>
    <property type="match status" value="1"/>
</dbReference>
<organism evidence="4 5">
    <name type="scientific">Albugo candida</name>
    <dbReference type="NCBI Taxonomy" id="65357"/>
    <lineage>
        <taxon>Eukaryota</taxon>
        <taxon>Sar</taxon>
        <taxon>Stramenopiles</taxon>
        <taxon>Oomycota</taxon>
        <taxon>Peronosporomycetes</taxon>
        <taxon>Albuginales</taxon>
        <taxon>Albuginaceae</taxon>
        <taxon>Albugo</taxon>
    </lineage>
</organism>
<dbReference type="GO" id="GO:0005874">
    <property type="term" value="C:microtubule"/>
    <property type="evidence" value="ECO:0007669"/>
    <property type="project" value="UniProtKB-KW"/>
</dbReference>
<evidence type="ECO:0000259" key="3">
    <source>
        <dbReference type="PROSITE" id="PS50245"/>
    </source>
</evidence>
<dbReference type="GO" id="GO:0030286">
    <property type="term" value="C:dynein complex"/>
    <property type="evidence" value="ECO:0007669"/>
    <property type="project" value="UniProtKB-KW"/>
</dbReference>
<evidence type="ECO:0000256" key="2">
    <source>
        <dbReference type="SAM" id="MobiDB-lite"/>
    </source>
</evidence>